<keyword evidence="5" id="KW-0862">Zinc</keyword>
<dbReference type="GO" id="GO:0008270">
    <property type="term" value="F:zinc ion binding"/>
    <property type="evidence" value="ECO:0007669"/>
    <property type="project" value="UniProtKB-KW"/>
</dbReference>
<dbReference type="Pfam" id="PF13639">
    <property type="entry name" value="zf-RING_2"/>
    <property type="match status" value="1"/>
</dbReference>
<dbReference type="InterPro" id="IPR013083">
    <property type="entry name" value="Znf_RING/FYVE/PHD"/>
</dbReference>
<dbReference type="Gene3D" id="3.30.40.10">
    <property type="entry name" value="Zinc/RING finger domain, C3HC4 (zinc finger)"/>
    <property type="match status" value="1"/>
</dbReference>
<dbReference type="PANTHER" id="PTHR15710">
    <property type="entry name" value="E3 UBIQUITIN-PROTEIN LIGASE PRAJA"/>
    <property type="match status" value="1"/>
</dbReference>
<dbReference type="PANTHER" id="PTHR15710:SF196">
    <property type="entry name" value="F6A14.12 PROTEIN-RELATED"/>
    <property type="match status" value="1"/>
</dbReference>
<dbReference type="EC" id="2.3.2.27" evidence="2"/>
<keyword evidence="4 6" id="KW-0863">Zinc-finger</keyword>
<dbReference type="STRING" id="3847.A0A0R0EH68"/>
<dbReference type="SMR" id="A0A0R0EH68"/>
<dbReference type="PROSITE" id="PS50089">
    <property type="entry name" value="ZF_RING_2"/>
    <property type="match status" value="1"/>
</dbReference>
<proteinExistence type="predicted"/>
<sequence length="150" mass="17005">MTPCYTHFLLSPYPATTSFMRVKISYGQFDTVPPPHPSEFQCREIPLFVKIFILNNGVRAAAVEEESTQCSRMISASNEAIQSSLKKCMVTTQSESCCPICLEELNINAESYTMPCHHLFHLKCIVSWLQTSHVCPLCRYPLPTLKKKLT</sequence>
<dbReference type="EnsemblPlants" id="KRG89729">
    <property type="protein sequence ID" value="KRG89729"/>
    <property type="gene ID" value="GLYMA_20G044300"/>
</dbReference>
<dbReference type="OMA" id="VINAECY"/>
<dbReference type="SUPFAM" id="SSF57850">
    <property type="entry name" value="RING/U-box"/>
    <property type="match status" value="1"/>
</dbReference>
<reference evidence="8 9" key="1">
    <citation type="journal article" date="2010" name="Nature">
        <title>Genome sequence of the palaeopolyploid soybean.</title>
        <authorList>
            <person name="Schmutz J."/>
            <person name="Cannon S.B."/>
            <person name="Schlueter J."/>
            <person name="Ma J."/>
            <person name="Mitros T."/>
            <person name="Nelson W."/>
            <person name="Hyten D.L."/>
            <person name="Song Q."/>
            <person name="Thelen J.J."/>
            <person name="Cheng J."/>
            <person name="Xu D."/>
            <person name="Hellsten U."/>
            <person name="May G.D."/>
            <person name="Yu Y."/>
            <person name="Sakurai T."/>
            <person name="Umezawa T."/>
            <person name="Bhattacharyya M.K."/>
            <person name="Sandhu D."/>
            <person name="Valliyodan B."/>
            <person name="Lindquist E."/>
            <person name="Peto M."/>
            <person name="Grant D."/>
            <person name="Shu S."/>
            <person name="Goodstein D."/>
            <person name="Barry K."/>
            <person name="Futrell-Griggs M."/>
            <person name="Abernathy B."/>
            <person name="Du J."/>
            <person name="Tian Z."/>
            <person name="Zhu L."/>
            <person name="Gill N."/>
            <person name="Joshi T."/>
            <person name="Libault M."/>
            <person name="Sethuraman A."/>
            <person name="Zhang X.-C."/>
            <person name="Shinozaki K."/>
            <person name="Nguyen H.T."/>
            <person name="Wing R.A."/>
            <person name="Cregan P."/>
            <person name="Specht J."/>
            <person name="Grimwood J."/>
            <person name="Rokhsar D."/>
            <person name="Stacey G."/>
            <person name="Shoemaker R.C."/>
            <person name="Jackson S.A."/>
        </authorList>
    </citation>
    <scope>NUCLEOTIDE SEQUENCE</scope>
    <source>
        <strain evidence="9">cv. Williams 82</strain>
        <tissue evidence="8">Callus</tissue>
    </source>
</reference>
<dbReference type="GO" id="GO:0061630">
    <property type="term" value="F:ubiquitin protein ligase activity"/>
    <property type="evidence" value="ECO:0000318"/>
    <property type="project" value="GO_Central"/>
</dbReference>
<keyword evidence="10" id="KW-1185">Reference proteome</keyword>
<dbReference type="Gramene" id="KRG89729">
    <property type="protein sequence ID" value="KRG89729"/>
    <property type="gene ID" value="GLYMA_20G044300"/>
</dbReference>
<reference evidence="9" key="2">
    <citation type="submission" date="2018-02" db="UniProtKB">
        <authorList>
            <consortium name="EnsemblPlants"/>
        </authorList>
    </citation>
    <scope>IDENTIFICATION</scope>
    <source>
        <strain evidence="9">Williams 82</strain>
    </source>
</reference>
<reference evidence="8" key="3">
    <citation type="submission" date="2018-07" db="EMBL/GenBank/DDBJ databases">
        <title>WGS assembly of Glycine max.</title>
        <authorList>
            <person name="Schmutz J."/>
            <person name="Cannon S."/>
            <person name="Schlueter J."/>
            <person name="Ma J."/>
            <person name="Mitros T."/>
            <person name="Nelson W."/>
            <person name="Hyten D."/>
            <person name="Song Q."/>
            <person name="Thelen J."/>
            <person name="Cheng J."/>
            <person name="Xu D."/>
            <person name="Hellsten U."/>
            <person name="May G."/>
            <person name="Yu Y."/>
            <person name="Sakurai T."/>
            <person name="Umezawa T."/>
            <person name="Bhattacharyya M."/>
            <person name="Sandhu D."/>
            <person name="Valliyodan B."/>
            <person name="Lindquist E."/>
            <person name="Peto M."/>
            <person name="Grant D."/>
            <person name="Shu S."/>
            <person name="Goodstein D."/>
            <person name="Barry K."/>
            <person name="Futrell-Griggs M."/>
            <person name="Abernathy B."/>
            <person name="Du J."/>
            <person name="Tian Z."/>
            <person name="Zhu L."/>
            <person name="Gill N."/>
            <person name="Joshi T."/>
            <person name="Libault M."/>
            <person name="Sethuraman A."/>
            <person name="Zhang X."/>
            <person name="Shinozaki K."/>
            <person name="Nguyen H."/>
            <person name="Wing R."/>
            <person name="Cregan P."/>
            <person name="Specht J."/>
            <person name="Grimwood J."/>
            <person name="Rokhsar D."/>
            <person name="Stacey G."/>
            <person name="Shoemaker R."/>
            <person name="Jackson S."/>
        </authorList>
    </citation>
    <scope>NUCLEOTIDE SEQUENCE</scope>
    <source>
        <tissue evidence="8">Callus</tissue>
    </source>
</reference>
<keyword evidence="3" id="KW-0479">Metal-binding</keyword>
<dbReference type="PaxDb" id="3847-GLYMA20G08591.1"/>
<dbReference type="InParanoid" id="A0A0R0EH68"/>
<evidence type="ECO:0000256" key="2">
    <source>
        <dbReference type="ARBA" id="ARBA00012483"/>
    </source>
</evidence>
<evidence type="ECO:0000259" key="7">
    <source>
        <dbReference type="PROSITE" id="PS50089"/>
    </source>
</evidence>
<evidence type="ECO:0000256" key="6">
    <source>
        <dbReference type="PROSITE-ProRule" id="PRU00175"/>
    </source>
</evidence>
<evidence type="ECO:0000256" key="5">
    <source>
        <dbReference type="ARBA" id="ARBA00022833"/>
    </source>
</evidence>
<evidence type="ECO:0000256" key="3">
    <source>
        <dbReference type="ARBA" id="ARBA00022723"/>
    </source>
</evidence>
<name>A0A0R0EH68_SOYBN</name>
<dbReference type="EMBL" id="CM000853">
    <property type="protein sequence ID" value="KRG89729.1"/>
    <property type="molecule type" value="Genomic_DNA"/>
</dbReference>
<feature type="domain" description="RING-type" evidence="7">
    <location>
        <begin position="98"/>
        <end position="139"/>
    </location>
</feature>
<evidence type="ECO:0000313" key="10">
    <source>
        <dbReference type="Proteomes" id="UP000008827"/>
    </source>
</evidence>
<dbReference type="AlphaFoldDB" id="A0A0R0EH68"/>
<dbReference type="InterPro" id="IPR001841">
    <property type="entry name" value="Znf_RING"/>
</dbReference>
<dbReference type="SMART" id="SM00184">
    <property type="entry name" value="RING"/>
    <property type="match status" value="1"/>
</dbReference>
<evidence type="ECO:0000256" key="4">
    <source>
        <dbReference type="ARBA" id="ARBA00022771"/>
    </source>
</evidence>
<evidence type="ECO:0000313" key="8">
    <source>
        <dbReference type="EMBL" id="KRG89729.1"/>
    </source>
</evidence>
<accession>A0A0R0EH68</accession>
<gene>
    <name evidence="8" type="ORF">GLYMA_20G044300</name>
</gene>
<evidence type="ECO:0000256" key="1">
    <source>
        <dbReference type="ARBA" id="ARBA00000900"/>
    </source>
</evidence>
<dbReference type="GO" id="GO:0016567">
    <property type="term" value="P:protein ubiquitination"/>
    <property type="evidence" value="ECO:0000318"/>
    <property type="project" value="GO_Central"/>
</dbReference>
<evidence type="ECO:0000313" key="9">
    <source>
        <dbReference type="EnsemblPlants" id="KRG89729"/>
    </source>
</evidence>
<organism evidence="8">
    <name type="scientific">Glycine max</name>
    <name type="common">Soybean</name>
    <name type="synonym">Glycine hispida</name>
    <dbReference type="NCBI Taxonomy" id="3847"/>
    <lineage>
        <taxon>Eukaryota</taxon>
        <taxon>Viridiplantae</taxon>
        <taxon>Streptophyta</taxon>
        <taxon>Embryophyta</taxon>
        <taxon>Tracheophyta</taxon>
        <taxon>Spermatophyta</taxon>
        <taxon>Magnoliopsida</taxon>
        <taxon>eudicotyledons</taxon>
        <taxon>Gunneridae</taxon>
        <taxon>Pentapetalae</taxon>
        <taxon>rosids</taxon>
        <taxon>fabids</taxon>
        <taxon>Fabales</taxon>
        <taxon>Fabaceae</taxon>
        <taxon>Papilionoideae</taxon>
        <taxon>50 kb inversion clade</taxon>
        <taxon>NPAAA clade</taxon>
        <taxon>indigoferoid/millettioid clade</taxon>
        <taxon>Phaseoleae</taxon>
        <taxon>Glycine</taxon>
        <taxon>Glycine subgen. Soja</taxon>
    </lineage>
</organism>
<protein>
    <recommendedName>
        <fullName evidence="2">RING-type E3 ubiquitin transferase</fullName>
        <ecNumber evidence="2">2.3.2.27</ecNumber>
    </recommendedName>
</protein>
<comment type="catalytic activity">
    <reaction evidence="1">
        <text>S-ubiquitinyl-[E2 ubiquitin-conjugating enzyme]-L-cysteine + [acceptor protein]-L-lysine = [E2 ubiquitin-conjugating enzyme]-L-cysteine + N(6)-ubiquitinyl-[acceptor protein]-L-lysine.</text>
        <dbReference type="EC" id="2.3.2.27"/>
    </reaction>
</comment>
<dbReference type="GO" id="GO:0005737">
    <property type="term" value="C:cytoplasm"/>
    <property type="evidence" value="ECO:0000318"/>
    <property type="project" value="GO_Central"/>
</dbReference>
<dbReference type="Proteomes" id="UP000008827">
    <property type="component" value="Chromosome 20"/>
</dbReference>